<dbReference type="STRING" id="55758.MBFIL_01290"/>
<evidence type="ECO:0000313" key="2">
    <source>
        <dbReference type="EMBL" id="KZX17471.1"/>
    </source>
</evidence>
<dbReference type="OrthoDB" id="386066at2157"/>
<reference evidence="2 3" key="1">
    <citation type="submission" date="2016-04" db="EMBL/GenBank/DDBJ databases">
        <title>Genome sequence of Methanobrevibacter filiformis DSM 11501.</title>
        <authorList>
            <person name="Poehlein A."/>
            <person name="Seedorf H."/>
            <person name="Daniel R."/>
        </authorList>
    </citation>
    <scope>NUCLEOTIDE SEQUENCE [LARGE SCALE GENOMIC DNA]</scope>
    <source>
        <strain evidence="2 3">DSM 11501</strain>
    </source>
</reference>
<dbReference type="Proteomes" id="UP000077066">
    <property type="component" value="Unassembled WGS sequence"/>
</dbReference>
<gene>
    <name evidence="2" type="ORF">MBFIL_01290</name>
</gene>
<comment type="caution">
    <text evidence="2">The sequence shown here is derived from an EMBL/GenBank/DDBJ whole genome shotgun (WGS) entry which is preliminary data.</text>
</comment>
<dbReference type="EMBL" id="LWMT01000016">
    <property type="protein sequence ID" value="KZX17471.1"/>
    <property type="molecule type" value="Genomic_DNA"/>
</dbReference>
<feature type="region of interest" description="Disordered" evidence="1">
    <location>
        <begin position="175"/>
        <end position="200"/>
    </location>
</feature>
<evidence type="ECO:0000313" key="3">
    <source>
        <dbReference type="Proteomes" id="UP000077066"/>
    </source>
</evidence>
<name>A0A166FAK1_9EURY</name>
<evidence type="ECO:0000256" key="1">
    <source>
        <dbReference type="SAM" id="MobiDB-lite"/>
    </source>
</evidence>
<accession>A0A166FAK1</accession>
<organism evidence="2 3">
    <name type="scientific">Methanobrevibacter filiformis</name>
    <dbReference type="NCBI Taxonomy" id="55758"/>
    <lineage>
        <taxon>Archaea</taxon>
        <taxon>Methanobacteriati</taxon>
        <taxon>Methanobacteriota</taxon>
        <taxon>Methanomada group</taxon>
        <taxon>Methanobacteria</taxon>
        <taxon>Methanobacteriales</taxon>
        <taxon>Methanobacteriaceae</taxon>
        <taxon>Methanobrevibacter</taxon>
    </lineage>
</organism>
<dbReference type="RefSeq" id="WP_066970471.1">
    <property type="nucleotide sequence ID" value="NZ_LWMT01000016.1"/>
</dbReference>
<protein>
    <submittedName>
        <fullName evidence="2">Phage tail sheath protein</fullName>
    </submittedName>
</protein>
<proteinExistence type="predicted"/>
<keyword evidence="3" id="KW-1185">Reference proteome</keyword>
<dbReference type="AlphaFoldDB" id="A0A166FAK1"/>
<sequence>MGILRPNVTAETVETDVSYPIGTAGTVAIIGNFEKAEHGVIYDFFGVRQALRALGENENYSGTECIKQVFKSDQENDSNGANHIMVYQLGTRQKANLTLNNIITLEADKGGKYGNNFTITVIPHQIEEVTLNYDIIIKYNNEIIDHIKKIQLNDIVNRINLQTPGINAQLLSPEVPETEEPQNETELTLTEDQPFTGGEESENFTIEDINKALFDLKGEKFDYFISTEILDMETIYPIISKWTDIKFKNDKPTTAVLPLTSETRAGNIAITNIANSKNIIYLSQTFNNYSLAPSVARWVGFIAGLPVNVSGTNKIVGDIETIYPLYNDDDGDELIEAGITIFEQKNRQNNKYGCVSSVTCEKETYSNGDLKIYSEQYITNILHYLTYYFDLSDWLGNTLILADLTSANGQLLNRADALLSAKIVTNVDVNATPDEDDPFMLNVDFDAKVPRIVKGIRKRIKVAL</sequence>
<feature type="compositionally biased region" description="Polar residues" evidence="1">
    <location>
        <begin position="184"/>
        <end position="193"/>
    </location>
</feature>
<dbReference type="PATRIC" id="fig|55758.3.peg.147"/>